<reference evidence="7 8" key="1">
    <citation type="submission" date="2024-07" db="EMBL/GenBank/DDBJ databases">
        <title>Section-level genome sequencing and comparative genomics of Aspergillus sections Usti and Cavernicolus.</title>
        <authorList>
            <consortium name="Lawrence Berkeley National Laboratory"/>
            <person name="Nybo J.L."/>
            <person name="Vesth T.C."/>
            <person name="Theobald S."/>
            <person name="Frisvad J.C."/>
            <person name="Larsen T.O."/>
            <person name="Kjaerboelling I."/>
            <person name="Rothschild-Mancinelli K."/>
            <person name="Lyhne E.K."/>
            <person name="Kogle M.E."/>
            <person name="Barry K."/>
            <person name="Clum A."/>
            <person name="Na H."/>
            <person name="Ledsgaard L."/>
            <person name="Lin J."/>
            <person name="Lipzen A."/>
            <person name="Kuo A."/>
            <person name="Riley R."/>
            <person name="Mondo S."/>
            <person name="Labutti K."/>
            <person name="Haridas S."/>
            <person name="Pangalinan J."/>
            <person name="Salamov A.A."/>
            <person name="Simmons B.A."/>
            <person name="Magnuson J.K."/>
            <person name="Chen J."/>
            <person name="Drula E."/>
            <person name="Henrissat B."/>
            <person name="Wiebenga A."/>
            <person name="Lubbers R.J."/>
            <person name="Gomes A.C."/>
            <person name="Makela M.R."/>
            <person name="Stajich J."/>
            <person name="Grigoriev I.V."/>
            <person name="Mortensen U.H."/>
            <person name="De Vries R.P."/>
            <person name="Baker S.E."/>
            <person name="Andersen M.R."/>
        </authorList>
    </citation>
    <scope>NUCLEOTIDE SEQUENCE [LARGE SCALE GENOMIC DNA]</scope>
    <source>
        <strain evidence="7 8">CBS 209.92</strain>
    </source>
</reference>
<feature type="transmembrane region" description="Helical" evidence="5">
    <location>
        <begin position="290"/>
        <end position="311"/>
    </location>
</feature>
<proteinExistence type="predicted"/>
<feature type="transmembrane region" description="Helical" evidence="5">
    <location>
        <begin position="24"/>
        <end position="42"/>
    </location>
</feature>
<dbReference type="SUPFAM" id="SSF103473">
    <property type="entry name" value="MFS general substrate transporter"/>
    <property type="match status" value="1"/>
</dbReference>
<feature type="transmembrane region" description="Helical" evidence="5">
    <location>
        <begin position="426"/>
        <end position="445"/>
    </location>
</feature>
<feature type="transmembrane region" description="Helical" evidence="5">
    <location>
        <begin position="121"/>
        <end position="142"/>
    </location>
</feature>
<dbReference type="Proteomes" id="UP001610563">
    <property type="component" value="Unassembled WGS sequence"/>
</dbReference>
<evidence type="ECO:0000256" key="5">
    <source>
        <dbReference type="SAM" id="Phobius"/>
    </source>
</evidence>
<dbReference type="InterPro" id="IPR036259">
    <property type="entry name" value="MFS_trans_sf"/>
</dbReference>
<organism evidence="7 8">
    <name type="scientific">Aspergillus keveii</name>
    <dbReference type="NCBI Taxonomy" id="714993"/>
    <lineage>
        <taxon>Eukaryota</taxon>
        <taxon>Fungi</taxon>
        <taxon>Dikarya</taxon>
        <taxon>Ascomycota</taxon>
        <taxon>Pezizomycotina</taxon>
        <taxon>Eurotiomycetes</taxon>
        <taxon>Eurotiomycetidae</taxon>
        <taxon>Eurotiales</taxon>
        <taxon>Aspergillaceae</taxon>
        <taxon>Aspergillus</taxon>
        <taxon>Aspergillus subgen. Nidulantes</taxon>
    </lineage>
</organism>
<protein>
    <submittedName>
        <fullName evidence="7">Major facilitator superfamily domain-containing protein</fullName>
    </submittedName>
</protein>
<dbReference type="PANTHER" id="PTHR23502">
    <property type="entry name" value="MAJOR FACILITATOR SUPERFAMILY"/>
    <property type="match status" value="1"/>
</dbReference>
<feature type="domain" description="Major facilitator superfamily (MFS) profile" evidence="6">
    <location>
        <begin position="26"/>
        <end position="451"/>
    </location>
</feature>
<dbReference type="InterPro" id="IPR020846">
    <property type="entry name" value="MFS_dom"/>
</dbReference>
<evidence type="ECO:0000313" key="8">
    <source>
        <dbReference type="Proteomes" id="UP001610563"/>
    </source>
</evidence>
<keyword evidence="2 5" id="KW-0812">Transmembrane</keyword>
<feature type="transmembrane region" description="Helical" evidence="5">
    <location>
        <begin position="358"/>
        <end position="382"/>
    </location>
</feature>
<gene>
    <name evidence="7" type="ORF">BJX66DRAFT_347779</name>
</gene>
<feature type="transmembrane region" description="Helical" evidence="5">
    <location>
        <begin position="332"/>
        <end position="352"/>
    </location>
</feature>
<dbReference type="InterPro" id="IPR011701">
    <property type="entry name" value="MFS"/>
</dbReference>
<dbReference type="PANTHER" id="PTHR23502:SF181">
    <property type="entry name" value="MAJOR FACILITATOR SUPERFAMILY (MFS) PROFILE DOMAIN-CONTAINING PROTEIN"/>
    <property type="match status" value="1"/>
</dbReference>
<evidence type="ECO:0000256" key="3">
    <source>
        <dbReference type="ARBA" id="ARBA00022989"/>
    </source>
</evidence>
<feature type="transmembrane region" description="Helical" evidence="5">
    <location>
        <begin position="394"/>
        <end position="414"/>
    </location>
</feature>
<dbReference type="Gene3D" id="1.20.1250.20">
    <property type="entry name" value="MFS general substrate transporter like domains"/>
    <property type="match status" value="1"/>
</dbReference>
<accession>A0ABR4FP45</accession>
<evidence type="ECO:0000256" key="2">
    <source>
        <dbReference type="ARBA" id="ARBA00022692"/>
    </source>
</evidence>
<evidence type="ECO:0000313" key="7">
    <source>
        <dbReference type="EMBL" id="KAL2785021.1"/>
    </source>
</evidence>
<comment type="subcellular location">
    <subcellularLocation>
        <location evidence="1">Membrane</location>
        <topology evidence="1">Multi-pass membrane protein</topology>
    </subcellularLocation>
</comment>
<dbReference type="Pfam" id="PF07690">
    <property type="entry name" value="MFS_1"/>
    <property type="match status" value="1"/>
</dbReference>
<evidence type="ECO:0000256" key="4">
    <source>
        <dbReference type="ARBA" id="ARBA00023136"/>
    </source>
</evidence>
<keyword evidence="8" id="KW-1185">Reference proteome</keyword>
<dbReference type="EMBL" id="JBFTWV010000158">
    <property type="protein sequence ID" value="KAL2785021.1"/>
    <property type="molecule type" value="Genomic_DNA"/>
</dbReference>
<feature type="transmembrane region" description="Helical" evidence="5">
    <location>
        <begin position="92"/>
        <end position="109"/>
    </location>
</feature>
<keyword evidence="4 5" id="KW-0472">Membrane</keyword>
<feature type="transmembrane region" description="Helical" evidence="5">
    <location>
        <begin position="248"/>
        <end position="270"/>
    </location>
</feature>
<feature type="transmembrane region" description="Helical" evidence="5">
    <location>
        <begin position="62"/>
        <end position="80"/>
    </location>
</feature>
<evidence type="ECO:0000256" key="1">
    <source>
        <dbReference type="ARBA" id="ARBA00004141"/>
    </source>
</evidence>
<dbReference type="PROSITE" id="PS50850">
    <property type="entry name" value="MFS"/>
    <property type="match status" value="1"/>
</dbReference>
<sequence length="463" mass="50376">MENGVQSGSFDEGNPLNWPRWRKFYIVTLLSAFALMAQLSPAMLNPSFVTVAQDLNVTVEEASYSTTIFMLFAGVFPLLVTPFSNTYGRRPLYLIFTAISIAGFVGSAASPSWGGLIAGRVVSAIGCSIPLGIGTATICDLFAQSERGLPMGIYAWATTNGPHVAPIVGGYVAQRYGWRWCNWLPAIIAGGLLIVAFFTFPETLFAGCRAGQKPQQRPLLQDLFSFRKVQDRQIGLSDFVRPLKMLRYTAITVPCLMYCVNLTYGSPLFAVTGSLICSRYYGFDLEQTGLFLGLPLTIGCLIGEFSAGWVSDLIINRYAKRHHGHRKPEARLYLLPLALLTPVGIATFGYCIQERTSWIQAAVCMAVAGFGSQVATTVTYTYCCDSYKPESSEVGVVINLTKSLFAFNIGFYALPTTDAIGFTSGFSLFAAISAAAVVPLTVLIFHGESIRQKQGTPRGRDLS</sequence>
<evidence type="ECO:0000259" key="6">
    <source>
        <dbReference type="PROSITE" id="PS50850"/>
    </source>
</evidence>
<comment type="caution">
    <text evidence="7">The sequence shown here is derived from an EMBL/GenBank/DDBJ whole genome shotgun (WGS) entry which is preliminary data.</text>
</comment>
<keyword evidence="3 5" id="KW-1133">Transmembrane helix</keyword>
<feature type="transmembrane region" description="Helical" evidence="5">
    <location>
        <begin position="186"/>
        <end position="207"/>
    </location>
</feature>
<feature type="transmembrane region" description="Helical" evidence="5">
    <location>
        <begin position="154"/>
        <end position="174"/>
    </location>
</feature>
<name>A0ABR4FP45_9EURO</name>